<proteinExistence type="predicted"/>
<dbReference type="GO" id="GO:0005763">
    <property type="term" value="C:mitochondrial small ribosomal subunit"/>
    <property type="evidence" value="ECO:0007669"/>
    <property type="project" value="TreeGrafter"/>
</dbReference>
<evidence type="ECO:0000259" key="2">
    <source>
        <dbReference type="Pfam" id="PF10213"/>
    </source>
</evidence>
<protein>
    <submittedName>
        <fullName evidence="4">Ribosomal protein S24/S35 mitochondrial conserved domain-containing protein</fullName>
    </submittedName>
</protein>
<feature type="region of interest" description="Disordered" evidence="1">
    <location>
        <begin position="383"/>
        <end position="409"/>
    </location>
</feature>
<dbReference type="PANTHER" id="PTHR13490:SF0">
    <property type="entry name" value="SMALL RIBOSOMAL SUBUNIT PROTEIN MS35"/>
    <property type="match status" value="1"/>
</dbReference>
<evidence type="ECO:0000313" key="4">
    <source>
        <dbReference type="WBParaSite" id="ACRNAN_Path_1389.g5432.t1"/>
    </source>
</evidence>
<evidence type="ECO:0000256" key="1">
    <source>
        <dbReference type="SAM" id="MobiDB-lite"/>
    </source>
</evidence>
<dbReference type="GO" id="GO:0032543">
    <property type="term" value="P:mitochondrial translation"/>
    <property type="evidence" value="ECO:0007669"/>
    <property type="project" value="InterPro"/>
</dbReference>
<dbReference type="PANTHER" id="PTHR13490">
    <property type="entry name" value="MITOCHONDRIAL 28S RIBOSOMAL PROTEIN S28"/>
    <property type="match status" value="1"/>
</dbReference>
<sequence>MYRRRCHDWHGRPDGLDHKGQKFRQIWLRPKRAMMHRYWTRWFPKAAGEFKAAKFREKRQDLDWTMPKSFELPKISHIHRNTKKKMTRRLLRRYRITPEMDWPSHWPTAKTYNAQVCPLPIRREYQKHPGLVTPRDGFNNTEMLKIPNFLHLTPTAIKRHCEAIKEFFTPFPESIKKQKKAFRDEYFPITMKYSDFVHQSNSIRDCRSRTVTLIMSDVTFNLKDVRERTKFRQLAGNRWNEQTKTLSFVVDRCYTRKQNQDYIDFLITALYSETKKEASWEKLKTRADTLNIDFQGSSTEDRLVNILAGIQKRSAEKEQKPVAFSPVLSEIEKDEKITKEVLRKHPKVKQYSRAWEKYMNKTETPETVRQYAKSIRRLLGIPEIKVPPSTQPQVPVKNSSQQQASSSSV</sequence>
<reference evidence="4" key="1">
    <citation type="submission" date="2022-11" db="UniProtKB">
        <authorList>
            <consortium name="WormBaseParasite"/>
        </authorList>
    </citation>
    <scope>IDENTIFICATION</scope>
</reference>
<name>A0A914BZR5_9BILA</name>
<feature type="compositionally biased region" description="Low complexity" evidence="1">
    <location>
        <begin position="399"/>
        <end position="409"/>
    </location>
</feature>
<dbReference type="Proteomes" id="UP000887540">
    <property type="component" value="Unplaced"/>
</dbReference>
<feature type="domain" description="Small ribosomal subunit protein mS35 mitochondrial conserved" evidence="2">
    <location>
        <begin position="190"/>
        <end position="277"/>
    </location>
</feature>
<accession>A0A914BZR5</accession>
<organism evidence="3 4">
    <name type="scientific">Acrobeloides nanus</name>
    <dbReference type="NCBI Taxonomy" id="290746"/>
    <lineage>
        <taxon>Eukaryota</taxon>
        <taxon>Metazoa</taxon>
        <taxon>Ecdysozoa</taxon>
        <taxon>Nematoda</taxon>
        <taxon>Chromadorea</taxon>
        <taxon>Rhabditida</taxon>
        <taxon>Tylenchina</taxon>
        <taxon>Cephalobomorpha</taxon>
        <taxon>Cephaloboidea</taxon>
        <taxon>Cephalobidae</taxon>
        <taxon>Acrobeloides</taxon>
    </lineage>
</organism>
<dbReference type="InterPro" id="IPR019349">
    <property type="entry name" value="Ribosomal_mS35_mit"/>
</dbReference>
<evidence type="ECO:0000313" key="3">
    <source>
        <dbReference type="Proteomes" id="UP000887540"/>
    </source>
</evidence>
<dbReference type="InterPro" id="IPR039848">
    <property type="entry name" value="Ribosomal_mS35_mt"/>
</dbReference>
<dbReference type="GO" id="GO:0003735">
    <property type="term" value="F:structural constituent of ribosome"/>
    <property type="evidence" value="ECO:0007669"/>
    <property type="project" value="InterPro"/>
</dbReference>
<dbReference type="AlphaFoldDB" id="A0A914BZR5"/>
<dbReference type="WBParaSite" id="ACRNAN_Path_1389.g5432.t1">
    <property type="protein sequence ID" value="ACRNAN_Path_1389.g5432.t1"/>
    <property type="gene ID" value="ACRNAN_Path_1389.g5432"/>
</dbReference>
<keyword evidence="3" id="KW-1185">Reference proteome</keyword>
<dbReference type="Pfam" id="PF10213">
    <property type="entry name" value="MRP-S28"/>
    <property type="match status" value="1"/>
</dbReference>